<organism evidence="2 3">
    <name type="scientific">Aquimarina amphilecti</name>
    <dbReference type="NCBI Taxonomy" id="1038014"/>
    <lineage>
        <taxon>Bacteria</taxon>
        <taxon>Pseudomonadati</taxon>
        <taxon>Bacteroidota</taxon>
        <taxon>Flavobacteriia</taxon>
        <taxon>Flavobacteriales</taxon>
        <taxon>Flavobacteriaceae</taxon>
        <taxon>Aquimarina</taxon>
    </lineage>
</organism>
<dbReference type="OrthoDB" id="9809488at2"/>
<dbReference type="SUPFAM" id="SSF51261">
    <property type="entry name" value="Duplicated hybrid motif"/>
    <property type="match status" value="1"/>
</dbReference>
<sequence>MKHLKIVAYILFTLVITSCTDTLMGDEGKLDEDIYLNYQTVTDLELPFEDEWFVVNGGKTHFEGAHHFTSRGGGERYAIDFLIVQDTILPDGTVRKKNYSGDWRQNENHFCFGKRLNAPADGKIIEVVNTIDDNQVGTTNNNQPGGNYIIIDHLNGETSILAHLKKGSIIVTQGETVVKGQELGQAGNSGSSDRPHLHYQLEGTSGQLRGLGLPAQFLNYYEDDIIVERGEPVSGQEVRKN</sequence>
<dbReference type="Gene3D" id="2.70.70.10">
    <property type="entry name" value="Glucose Permease (Domain IIA)"/>
    <property type="match status" value="1"/>
</dbReference>
<dbReference type="Pfam" id="PF01551">
    <property type="entry name" value="Peptidase_M23"/>
    <property type="match status" value="1"/>
</dbReference>
<dbReference type="AlphaFoldDB" id="A0A1H7QRH8"/>
<dbReference type="CDD" id="cd12797">
    <property type="entry name" value="M23_peptidase"/>
    <property type="match status" value="1"/>
</dbReference>
<evidence type="ECO:0000313" key="3">
    <source>
        <dbReference type="Proteomes" id="UP000198521"/>
    </source>
</evidence>
<evidence type="ECO:0000259" key="1">
    <source>
        <dbReference type="Pfam" id="PF01551"/>
    </source>
</evidence>
<gene>
    <name evidence="2" type="ORF">SAMN04487910_2659</name>
</gene>
<feature type="domain" description="M23ase beta-sheet core" evidence="1">
    <location>
        <begin position="128"/>
        <end position="203"/>
    </location>
</feature>
<dbReference type="PROSITE" id="PS51257">
    <property type="entry name" value="PROKAR_LIPOPROTEIN"/>
    <property type="match status" value="1"/>
</dbReference>
<dbReference type="PANTHER" id="PTHR21666:SF285">
    <property type="entry name" value="M23 FAMILY METALLOPEPTIDASE"/>
    <property type="match status" value="1"/>
</dbReference>
<dbReference type="EMBL" id="FOAB01000004">
    <property type="protein sequence ID" value="SEL50522.1"/>
    <property type="molecule type" value="Genomic_DNA"/>
</dbReference>
<dbReference type="PANTHER" id="PTHR21666">
    <property type="entry name" value="PEPTIDASE-RELATED"/>
    <property type="match status" value="1"/>
</dbReference>
<proteinExistence type="predicted"/>
<protein>
    <submittedName>
        <fullName evidence="2">Peptidase family M23</fullName>
    </submittedName>
</protein>
<dbReference type="STRING" id="1038014.SAMN04487910_2659"/>
<dbReference type="InterPro" id="IPR011055">
    <property type="entry name" value="Dup_hybrid_motif"/>
</dbReference>
<reference evidence="3" key="1">
    <citation type="submission" date="2016-10" db="EMBL/GenBank/DDBJ databases">
        <authorList>
            <person name="Varghese N."/>
            <person name="Submissions S."/>
        </authorList>
    </citation>
    <scope>NUCLEOTIDE SEQUENCE [LARGE SCALE GENOMIC DNA]</scope>
    <source>
        <strain evidence="3">DSM 25232 / NCIMB 14723 / 92V</strain>
    </source>
</reference>
<dbReference type="RefSeq" id="WP_091409215.1">
    <property type="nucleotide sequence ID" value="NZ_FOAB01000004.1"/>
</dbReference>
<accession>A0A1H7QRH8</accession>
<dbReference type="InterPro" id="IPR016047">
    <property type="entry name" value="M23ase_b-sheet_dom"/>
</dbReference>
<keyword evidence="3" id="KW-1185">Reference proteome</keyword>
<name>A0A1H7QRH8_AQUAM</name>
<evidence type="ECO:0000313" key="2">
    <source>
        <dbReference type="EMBL" id="SEL50522.1"/>
    </source>
</evidence>
<dbReference type="Proteomes" id="UP000198521">
    <property type="component" value="Unassembled WGS sequence"/>
</dbReference>
<dbReference type="GO" id="GO:0004222">
    <property type="term" value="F:metalloendopeptidase activity"/>
    <property type="evidence" value="ECO:0007669"/>
    <property type="project" value="TreeGrafter"/>
</dbReference>
<dbReference type="InterPro" id="IPR050570">
    <property type="entry name" value="Cell_wall_metabolism_enzyme"/>
</dbReference>